<dbReference type="Proteomes" id="UP000481043">
    <property type="component" value="Unassembled WGS sequence"/>
</dbReference>
<feature type="transmembrane region" description="Helical" evidence="1">
    <location>
        <begin position="12"/>
        <end position="31"/>
    </location>
</feature>
<feature type="transmembrane region" description="Helical" evidence="1">
    <location>
        <begin position="373"/>
        <end position="390"/>
    </location>
</feature>
<evidence type="ECO:0000256" key="1">
    <source>
        <dbReference type="SAM" id="Phobius"/>
    </source>
</evidence>
<sequence>MGFKQRLSKEQKLLGFAMLIIVIYLSPLFVLGEDAHIRVHDNLDSNLAWYKVLKESGQLFGGIDSTIPQVINGVPRNTFGTEWSGIVWLHMVFPTMMAYALSQAITRIFAFLGMYLLLKTHFLKGKEWSIITVGTSLAFALTPFWPSGMLSTLGMPLALWAFLNIRSGNRSWKNYLVLTLLPFYSSIVLGFFFFLIGIGVLWLIDLVRKKKFNLHFLLSIAYMTVIYLMIEYRLVYSFLFSTEANSRDEYFHARLSLWRVIKLTFKNFVLGHTHVMTVHGLIILPVLLFGVYLIIRKRLWKQEKLFLYLLALNFALSTWYAFWFYKGWLPLTERFHFMDTFNFARFHFLRPLVIYVSFALGLKILLKDAKNSKPLVTFLIISQLLVLVAFNDEIIYHKKPSVKEFYAEELFTDIKDYIGMPLENYRVASIGLHPSVAQYNGFYTLDTYNNFYPLTYKYQFREVIEDELDKNKTIKRYFDEWGGRCYIFTAELGKHYMFSKHTKNQLENLEINTEPLKEMGGKYIFSAVPIINSVENNLHLERTFHHQHAEWKIYLYKLI</sequence>
<accession>A0A6M0Q3S5</accession>
<evidence type="ECO:0000313" key="3">
    <source>
        <dbReference type="Proteomes" id="UP000481043"/>
    </source>
</evidence>
<feature type="transmembrane region" description="Helical" evidence="1">
    <location>
        <begin position="276"/>
        <end position="295"/>
    </location>
</feature>
<evidence type="ECO:0000313" key="2">
    <source>
        <dbReference type="EMBL" id="NEY70862.1"/>
    </source>
</evidence>
<protein>
    <submittedName>
        <fullName evidence="2">YfhO family protein</fullName>
    </submittedName>
</protein>
<reference evidence="2 3" key="1">
    <citation type="submission" date="2020-02" db="EMBL/GenBank/DDBJ databases">
        <title>Bacillus aquiflavi sp. nov., isolated from yellow water of strong flavor Chinese baijiu in Yibin region of China.</title>
        <authorList>
            <person name="Xie J."/>
        </authorList>
    </citation>
    <scope>NUCLEOTIDE SEQUENCE [LARGE SCALE GENOMIC DNA]</scope>
    <source>
        <strain evidence="2 3">SA4</strain>
    </source>
</reference>
<keyword evidence="1" id="KW-0472">Membrane</keyword>
<feature type="transmembrane region" description="Helical" evidence="1">
    <location>
        <begin position="183"/>
        <end position="204"/>
    </location>
</feature>
<gene>
    <name evidence="2" type="ORF">G4D63_03805</name>
</gene>
<dbReference type="AlphaFoldDB" id="A0A6M0Q3S5"/>
<keyword evidence="1" id="KW-0812">Transmembrane</keyword>
<proteinExistence type="predicted"/>
<organism evidence="2 3">
    <name type="scientific">Bacillus mesophilus</name>
    <dbReference type="NCBI Taxonomy" id="1808955"/>
    <lineage>
        <taxon>Bacteria</taxon>
        <taxon>Bacillati</taxon>
        <taxon>Bacillota</taxon>
        <taxon>Bacilli</taxon>
        <taxon>Bacillales</taxon>
        <taxon>Bacillaceae</taxon>
        <taxon>Bacillus</taxon>
    </lineage>
</organism>
<comment type="caution">
    <text evidence="2">The sequence shown here is derived from an EMBL/GenBank/DDBJ whole genome shotgun (WGS) entry which is preliminary data.</text>
</comment>
<keyword evidence="3" id="KW-1185">Reference proteome</keyword>
<feature type="transmembrane region" description="Helical" evidence="1">
    <location>
        <begin position="348"/>
        <end position="366"/>
    </location>
</feature>
<feature type="transmembrane region" description="Helical" evidence="1">
    <location>
        <begin position="216"/>
        <end position="235"/>
    </location>
</feature>
<feature type="transmembrane region" description="Helical" evidence="1">
    <location>
        <begin position="97"/>
        <end position="118"/>
    </location>
</feature>
<dbReference type="Pfam" id="PF19510">
    <property type="entry name" value="DUF6044"/>
    <property type="match status" value="1"/>
</dbReference>
<dbReference type="EMBL" id="JAAIWM010000001">
    <property type="protein sequence ID" value="NEY70862.1"/>
    <property type="molecule type" value="Genomic_DNA"/>
</dbReference>
<feature type="transmembrane region" description="Helical" evidence="1">
    <location>
        <begin position="307"/>
        <end position="328"/>
    </location>
</feature>
<dbReference type="InterPro" id="IPR046107">
    <property type="entry name" value="DUF6044"/>
</dbReference>
<name>A0A6M0Q3S5_9BACI</name>
<keyword evidence="1" id="KW-1133">Transmembrane helix</keyword>
<dbReference type="RefSeq" id="WP_163177856.1">
    <property type="nucleotide sequence ID" value="NZ_JAAIWM010000001.1"/>
</dbReference>
<feature type="transmembrane region" description="Helical" evidence="1">
    <location>
        <begin position="130"/>
        <end position="163"/>
    </location>
</feature>